<dbReference type="Proteomes" id="UP000712673">
    <property type="component" value="Unassembled WGS sequence"/>
</dbReference>
<protein>
    <submittedName>
        <fullName evidence="1">Exo-alpha-sialidase</fullName>
    </submittedName>
</protein>
<sequence length="409" mass="44864">MMRSTVLGYAWLLLLPLLVQATELRLGIRTELSHPGKGHEFHLSGPSVATTPAGEILVAWIAQQHHTNHLYLARPRTPGSPPVRVNPDGLEVESLHQSPGLAVGPAGEIYLSWSSSKTKPDGALFASDLRLSRSLDRGQSFEPPLRVNEDRAISHAFEGLAVAADGTVLLAWIDSRDGHEHAGTYLSRIIQRGTQVERTLRLDRETCVCCRVHLQAGLQDTVAALWRKVFPGHVRDMVISVSHDRGQAFPPAMLVHADGWRLNACPHRGGAVGMDGTGRVYVSWYTEGGQETPRLLLTTSPDGQHFAPPQRVDLSTASIPDHPRLAVHRTGAAVVVWEDATAVRRRVLVRYTTDGGVTWSSIHTLSHAIKAYAPDIAVMPTGEFVVVWHEEQFPTIKTVVQSVHLEGER</sequence>
<accession>A0A938B1N5</accession>
<dbReference type="AlphaFoldDB" id="A0A938B1N5"/>
<evidence type="ECO:0000313" key="2">
    <source>
        <dbReference type="Proteomes" id="UP000712673"/>
    </source>
</evidence>
<proteinExistence type="predicted"/>
<gene>
    <name evidence="1" type="ORF">FJZ47_04730</name>
</gene>
<organism evidence="1 2">
    <name type="scientific">Tectimicrobiota bacterium</name>
    <dbReference type="NCBI Taxonomy" id="2528274"/>
    <lineage>
        <taxon>Bacteria</taxon>
        <taxon>Pseudomonadati</taxon>
        <taxon>Nitrospinota/Tectimicrobiota group</taxon>
        <taxon>Candidatus Tectimicrobiota</taxon>
    </lineage>
</organism>
<comment type="caution">
    <text evidence="1">The sequence shown here is derived from an EMBL/GenBank/DDBJ whole genome shotgun (WGS) entry which is preliminary data.</text>
</comment>
<reference evidence="1" key="1">
    <citation type="submission" date="2019-03" db="EMBL/GenBank/DDBJ databases">
        <title>Lake Tanganyika Metagenome-Assembled Genomes (MAGs).</title>
        <authorList>
            <person name="Tran P."/>
        </authorList>
    </citation>
    <scope>NUCLEOTIDE SEQUENCE</scope>
    <source>
        <strain evidence="1">K_DeepCast_65m_m2_066</strain>
    </source>
</reference>
<dbReference type="EMBL" id="VGLS01000094">
    <property type="protein sequence ID" value="MBM3223094.1"/>
    <property type="molecule type" value="Genomic_DNA"/>
</dbReference>
<dbReference type="SUPFAM" id="SSF50939">
    <property type="entry name" value="Sialidases"/>
    <property type="match status" value="1"/>
</dbReference>
<name>A0A938B1N5_UNCTE</name>
<dbReference type="CDD" id="cd15482">
    <property type="entry name" value="Sialidase_non-viral"/>
    <property type="match status" value="1"/>
</dbReference>
<dbReference type="InterPro" id="IPR036278">
    <property type="entry name" value="Sialidase_sf"/>
</dbReference>
<dbReference type="Gene3D" id="2.120.10.10">
    <property type="match status" value="1"/>
</dbReference>
<evidence type="ECO:0000313" key="1">
    <source>
        <dbReference type="EMBL" id="MBM3223094.1"/>
    </source>
</evidence>